<feature type="transmembrane region" description="Helical" evidence="2">
    <location>
        <begin position="99"/>
        <end position="122"/>
    </location>
</feature>
<dbReference type="EMBL" id="BATC01000005">
    <property type="protein sequence ID" value="GAD58204.1"/>
    <property type="molecule type" value="Genomic_DNA"/>
</dbReference>
<feature type="transmembrane region" description="Helical" evidence="2">
    <location>
        <begin position="142"/>
        <end position="175"/>
    </location>
</feature>
<comment type="caution">
    <text evidence="3">The sequence shown here is derived from an EMBL/GenBank/DDBJ whole genome shotgun (WGS) entry which is preliminary data.</text>
</comment>
<dbReference type="RefSeq" id="WP_021696300.1">
    <property type="nucleotide sequence ID" value="NZ_BATC01000005.1"/>
</dbReference>
<feature type="compositionally biased region" description="Pro residues" evidence="1">
    <location>
        <begin position="33"/>
        <end position="46"/>
    </location>
</feature>
<keyword evidence="2" id="KW-0472">Membrane</keyword>
<evidence type="ECO:0000313" key="4">
    <source>
        <dbReference type="Proteomes" id="UP000016569"/>
    </source>
</evidence>
<keyword evidence="4" id="KW-1185">Reference proteome</keyword>
<proteinExistence type="predicted"/>
<dbReference type="OrthoDB" id="7205704at2"/>
<keyword evidence="2" id="KW-0812">Transmembrane</keyword>
<gene>
    <name evidence="3" type="ORF">MBEBAB_0454</name>
</gene>
<dbReference type="Proteomes" id="UP000016569">
    <property type="component" value="Unassembled WGS sequence"/>
</dbReference>
<feature type="compositionally biased region" description="Pro residues" evidence="1">
    <location>
        <begin position="62"/>
        <end position="72"/>
    </location>
</feature>
<evidence type="ECO:0000256" key="2">
    <source>
        <dbReference type="SAM" id="Phobius"/>
    </source>
</evidence>
<protein>
    <submittedName>
        <fullName evidence="3">Fibronectin, type III domain protein</fullName>
    </submittedName>
</protein>
<feature type="compositionally biased region" description="Basic and acidic residues" evidence="1">
    <location>
        <begin position="49"/>
        <end position="61"/>
    </location>
</feature>
<reference evidence="4" key="1">
    <citation type="journal article" date="2013" name="Genome Announc.">
        <title>Draft Genome Sequence of the Dimorphic Prosthecate Bacterium Brevundimonas abyssalis TAR-001T.</title>
        <authorList>
            <person name="Tsubouchi T."/>
            <person name="Nishi S."/>
            <person name="Usui K."/>
            <person name="Shimane Y."/>
            <person name="Takaki Y."/>
            <person name="Maruyama T."/>
            <person name="Hatada Y."/>
        </authorList>
    </citation>
    <scope>NUCLEOTIDE SEQUENCE [LARGE SCALE GENOMIC DNA]</scope>
    <source>
        <strain evidence="4">TAR-001</strain>
    </source>
</reference>
<feature type="region of interest" description="Disordered" evidence="1">
    <location>
        <begin position="1"/>
        <end position="76"/>
    </location>
</feature>
<name>A0A8E0KJE9_9CAUL</name>
<evidence type="ECO:0000313" key="3">
    <source>
        <dbReference type="EMBL" id="GAD58204.1"/>
    </source>
</evidence>
<sequence length="198" mass="21807">MAEPGEPRTPEDDFDDQVGFCSPQSVAGRPVEPEPAPEPVAHPAPEPEPEPRMEDAVREPEPPTPEPEPEPAPVFVSRAERRRALDEEPKDRLTWALTIYALILFAVPTLGFSAVLGLLAVTGRTVNASPFLLSHYVYQQRTLWTAAIAALVGLILIVVNLGIFVLFLLAVWTIARGAAGIWRLKNAQPISNPRTWFF</sequence>
<organism evidence="3 4">
    <name type="scientific">Brevundimonas abyssalis TAR-001</name>
    <dbReference type="NCBI Taxonomy" id="1391729"/>
    <lineage>
        <taxon>Bacteria</taxon>
        <taxon>Pseudomonadati</taxon>
        <taxon>Pseudomonadota</taxon>
        <taxon>Alphaproteobacteria</taxon>
        <taxon>Caulobacterales</taxon>
        <taxon>Caulobacteraceae</taxon>
        <taxon>Brevundimonas</taxon>
    </lineage>
</organism>
<evidence type="ECO:0000256" key="1">
    <source>
        <dbReference type="SAM" id="MobiDB-lite"/>
    </source>
</evidence>
<accession>A0A8E0KJE9</accession>
<dbReference type="AlphaFoldDB" id="A0A8E0KJE9"/>
<feature type="compositionally biased region" description="Basic and acidic residues" evidence="1">
    <location>
        <begin position="1"/>
        <end position="11"/>
    </location>
</feature>
<keyword evidence="2" id="KW-1133">Transmembrane helix</keyword>